<gene>
    <name evidence="2" type="ORF">QSV35_13805</name>
</gene>
<feature type="transmembrane region" description="Helical" evidence="1">
    <location>
        <begin position="60"/>
        <end position="80"/>
    </location>
</feature>
<reference evidence="2 3" key="1">
    <citation type="submission" date="2023-06" db="EMBL/GenBank/DDBJ databases">
        <title>Microbacterium sp. nov., isolated from a waste landfill.</title>
        <authorList>
            <person name="Wen W."/>
        </authorList>
    </citation>
    <scope>NUCLEOTIDE SEQUENCE [LARGE SCALE GENOMIC DNA]</scope>
    <source>
        <strain evidence="2 3">ASV49</strain>
    </source>
</reference>
<sequence>MSDLHEHPARTALPWHPLGAHDWGGFVTSFERYGVIRRQVIVYPPGITSDQRHRLRVWRAWPLIGIATAIAVAVVLSGIVGPTAGFFFGVIVSALVCVALAHRAGDTRHLVRSLGGIEVPGVPDDPSRRLSRAARAIAVDLSGAEDAWRRGELTRVAYEQVWHTAYEKVGQLSRSGR</sequence>
<keyword evidence="1" id="KW-1133">Transmembrane helix</keyword>
<organism evidence="2 3">
    <name type="scientific">Microbacterium candidum</name>
    <dbReference type="NCBI Taxonomy" id="3041922"/>
    <lineage>
        <taxon>Bacteria</taxon>
        <taxon>Bacillati</taxon>
        <taxon>Actinomycetota</taxon>
        <taxon>Actinomycetes</taxon>
        <taxon>Micrococcales</taxon>
        <taxon>Microbacteriaceae</taxon>
        <taxon>Microbacterium</taxon>
    </lineage>
</organism>
<dbReference type="RefSeq" id="WP_286289366.1">
    <property type="nucleotide sequence ID" value="NZ_JASXSZ010000004.1"/>
</dbReference>
<name>A0ABT7N137_9MICO</name>
<accession>A0ABT7N137</accession>
<evidence type="ECO:0000256" key="1">
    <source>
        <dbReference type="SAM" id="Phobius"/>
    </source>
</evidence>
<keyword evidence="3" id="KW-1185">Reference proteome</keyword>
<dbReference type="Pfam" id="PF20315">
    <property type="entry name" value="DUF6611"/>
    <property type="match status" value="1"/>
</dbReference>
<feature type="transmembrane region" description="Helical" evidence="1">
    <location>
        <begin position="86"/>
        <end position="104"/>
    </location>
</feature>
<comment type="caution">
    <text evidence="2">The sequence shown here is derived from an EMBL/GenBank/DDBJ whole genome shotgun (WGS) entry which is preliminary data.</text>
</comment>
<dbReference type="InterPro" id="IPR046719">
    <property type="entry name" value="DUF6611"/>
</dbReference>
<evidence type="ECO:0000313" key="2">
    <source>
        <dbReference type="EMBL" id="MDL9980414.1"/>
    </source>
</evidence>
<proteinExistence type="predicted"/>
<evidence type="ECO:0008006" key="4">
    <source>
        <dbReference type="Google" id="ProtNLM"/>
    </source>
</evidence>
<dbReference type="EMBL" id="JASXSZ010000004">
    <property type="protein sequence ID" value="MDL9980414.1"/>
    <property type="molecule type" value="Genomic_DNA"/>
</dbReference>
<keyword evidence="1" id="KW-0812">Transmembrane</keyword>
<keyword evidence="1" id="KW-0472">Membrane</keyword>
<evidence type="ECO:0000313" key="3">
    <source>
        <dbReference type="Proteomes" id="UP001235064"/>
    </source>
</evidence>
<protein>
    <recommendedName>
        <fullName evidence="4">SLATT domain-containing protein</fullName>
    </recommendedName>
</protein>
<dbReference type="Proteomes" id="UP001235064">
    <property type="component" value="Unassembled WGS sequence"/>
</dbReference>